<dbReference type="InterPro" id="IPR022383">
    <property type="entry name" value="Lactate/malate_DH_C"/>
</dbReference>
<evidence type="ECO:0000256" key="1">
    <source>
        <dbReference type="RuleBase" id="RU003369"/>
    </source>
</evidence>
<feature type="non-terminal residue" evidence="4">
    <location>
        <position position="1"/>
    </location>
</feature>
<keyword evidence="5" id="KW-1185">Reference proteome</keyword>
<dbReference type="GO" id="GO:0004459">
    <property type="term" value="F:L-lactate dehydrogenase (NAD+) activity"/>
    <property type="evidence" value="ECO:0007669"/>
    <property type="project" value="TreeGrafter"/>
</dbReference>
<dbReference type="OMA" id="GDRFGEF"/>
<comment type="similarity">
    <text evidence="1">Belongs to the LDH/MDH superfamily.</text>
</comment>
<dbReference type="InterPro" id="IPR001557">
    <property type="entry name" value="L-lactate/malate_DH"/>
</dbReference>
<dbReference type="PRINTS" id="PR00086">
    <property type="entry name" value="LLDHDRGNASE"/>
</dbReference>
<organism evidence="4 5">
    <name type="scientific">Scyliorhinus torazame</name>
    <name type="common">Cloudy catshark</name>
    <name type="synonym">Catulus torazame</name>
    <dbReference type="NCBI Taxonomy" id="75743"/>
    <lineage>
        <taxon>Eukaryota</taxon>
        <taxon>Metazoa</taxon>
        <taxon>Chordata</taxon>
        <taxon>Craniata</taxon>
        <taxon>Vertebrata</taxon>
        <taxon>Chondrichthyes</taxon>
        <taxon>Elasmobranchii</taxon>
        <taxon>Galeomorphii</taxon>
        <taxon>Galeoidea</taxon>
        <taxon>Carcharhiniformes</taxon>
        <taxon>Scyliorhinidae</taxon>
        <taxon>Scyliorhinus</taxon>
    </lineage>
</organism>
<dbReference type="SUPFAM" id="SSF56327">
    <property type="entry name" value="LDH C-terminal domain-like"/>
    <property type="match status" value="1"/>
</dbReference>
<dbReference type="PANTHER" id="PTHR43128:SF33">
    <property type="entry name" value="UBIQUITIN-CONJUGATING ENZYME E2 VARIANT 3"/>
    <property type="match status" value="1"/>
</dbReference>
<dbReference type="SUPFAM" id="SSF51735">
    <property type="entry name" value="NAD(P)-binding Rossmann-fold domains"/>
    <property type="match status" value="1"/>
</dbReference>
<comment type="caution">
    <text evidence="4">The sequence shown here is derived from an EMBL/GenBank/DDBJ whole genome shotgun (WGS) entry which is preliminary data.</text>
</comment>
<sequence length="236" mass="25971">SAGSRVVIVTANTWSGEESYLKALQSNVDLFRTIIPNVVRYSPNCVLIIASQPVDVMTYVGWKLSGFPSHRVIGTGCNLNSQRFQSILGKFSKTSGKEAWIIGEQGDNEVTVWRGSGMGGMQSNNPDIIADHDRHEQLAYRVFKGLKEKGQRSWSVGLSVADLTETILRNLGRLHSVSTLVKDWYGISGEVFLSLPCMLTMTGVVNVTTPRLSGDEEVKLRSSAVTLQNILQQLKI</sequence>
<dbReference type="OrthoDB" id="5405561at2759"/>
<reference evidence="4 5" key="1">
    <citation type="journal article" date="2018" name="Nat. Ecol. Evol.">
        <title>Shark genomes provide insights into elasmobranch evolution and the origin of vertebrates.</title>
        <authorList>
            <person name="Hara Y"/>
            <person name="Yamaguchi K"/>
            <person name="Onimaru K"/>
            <person name="Kadota M"/>
            <person name="Koyanagi M"/>
            <person name="Keeley SD"/>
            <person name="Tatsumi K"/>
            <person name="Tanaka K"/>
            <person name="Motone F"/>
            <person name="Kageyama Y"/>
            <person name="Nozu R"/>
            <person name="Adachi N"/>
            <person name="Nishimura O"/>
            <person name="Nakagawa R"/>
            <person name="Tanegashima C"/>
            <person name="Kiyatake I"/>
            <person name="Matsumoto R"/>
            <person name="Murakumo K"/>
            <person name="Nishida K"/>
            <person name="Terakita A"/>
            <person name="Kuratani S"/>
            <person name="Sato K"/>
            <person name="Hyodo S Kuraku.S."/>
        </authorList>
    </citation>
    <scope>NUCLEOTIDE SEQUENCE [LARGE SCALE GENOMIC DNA]</scope>
</reference>
<dbReference type="PANTHER" id="PTHR43128">
    <property type="entry name" value="L-2-HYDROXYCARBOXYLATE DEHYDROGENASE (NAD(P)(+))"/>
    <property type="match status" value="1"/>
</dbReference>
<feature type="domain" description="Lactate/malate dehydrogenase N-terminal" evidence="2">
    <location>
        <begin position="3"/>
        <end position="74"/>
    </location>
</feature>
<dbReference type="InterPro" id="IPR015955">
    <property type="entry name" value="Lactate_DH/Glyco_Ohase_4_C"/>
</dbReference>
<dbReference type="STRING" id="75743.A0A401Q725"/>
<dbReference type="GO" id="GO:0006089">
    <property type="term" value="P:lactate metabolic process"/>
    <property type="evidence" value="ECO:0007669"/>
    <property type="project" value="TreeGrafter"/>
</dbReference>
<keyword evidence="1" id="KW-0560">Oxidoreductase</keyword>
<accession>A0A401Q725</accession>
<evidence type="ECO:0008006" key="6">
    <source>
        <dbReference type="Google" id="ProtNLM"/>
    </source>
</evidence>
<feature type="domain" description="Lactate/malate dehydrogenase C-terminal" evidence="3">
    <location>
        <begin position="79"/>
        <end position="233"/>
    </location>
</feature>
<dbReference type="Gene3D" id="3.90.110.10">
    <property type="entry name" value="Lactate dehydrogenase/glycoside hydrolase, family 4, C-terminal"/>
    <property type="match status" value="1"/>
</dbReference>
<dbReference type="InterPro" id="IPR001236">
    <property type="entry name" value="Lactate/malate_DH_N"/>
</dbReference>
<dbReference type="Proteomes" id="UP000288216">
    <property type="component" value="Unassembled WGS sequence"/>
</dbReference>
<dbReference type="InterPro" id="IPR036291">
    <property type="entry name" value="NAD(P)-bd_dom_sf"/>
</dbReference>
<dbReference type="Pfam" id="PF00056">
    <property type="entry name" value="Ldh_1_N"/>
    <property type="match status" value="1"/>
</dbReference>
<dbReference type="AlphaFoldDB" id="A0A401Q725"/>
<dbReference type="EMBL" id="BFAA01023941">
    <property type="protein sequence ID" value="GCB81185.1"/>
    <property type="molecule type" value="Genomic_DNA"/>
</dbReference>
<evidence type="ECO:0000313" key="5">
    <source>
        <dbReference type="Proteomes" id="UP000288216"/>
    </source>
</evidence>
<evidence type="ECO:0000313" key="4">
    <source>
        <dbReference type="EMBL" id="GCB81185.1"/>
    </source>
</evidence>
<dbReference type="Pfam" id="PF02866">
    <property type="entry name" value="Ldh_1_C"/>
    <property type="match status" value="1"/>
</dbReference>
<name>A0A401Q725_SCYTO</name>
<proteinExistence type="inferred from homology"/>
<dbReference type="Gene3D" id="3.40.50.720">
    <property type="entry name" value="NAD(P)-binding Rossmann-like Domain"/>
    <property type="match status" value="1"/>
</dbReference>
<gene>
    <name evidence="4" type="ORF">scyTo_0022768</name>
</gene>
<evidence type="ECO:0000259" key="3">
    <source>
        <dbReference type="Pfam" id="PF02866"/>
    </source>
</evidence>
<protein>
    <recommendedName>
        <fullName evidence="6">Lactate/malate dehydrogenase C-terminal domain-containing protein</fullName>
    </recommendedName>
</protein>
<evidence type="ECO:0000259" key="2">
    <source>
        <dbReference type="Pfam" id="PF00056"/>
    </source>
</evidence>